<dbReference type="EMBL" id="JAWDGP010000010">
    <property type="protein sequence ID" value="KAK3804441.1"/>
    <property type="molecule type" value="Genomic_DNA"/>
</dbReference>
<comment type="cofactor">
    <cofactor evidence="1">
        <name>a divalent metal cation</name>
        <dbReference type="ChEBI" id="CHEBI:60240"/>
    </cofactor>
</comment>
<evidence type="ECO:0000256" key="1">
    <source>
        <dbReference type="ARBA" id="ARBA00001968"/>
    </source>
</evidence>
<dbReference type="InterPro" id="IPR027806">
    <property type="entry name" value="HARBI1_dom"/>
</dbReference>
<dbReference type="AlphaFoldDB" id="A0AAE1BGF8"/>
<evidence type="ECO:0000313" key="4">
    <source>
        <dbReference type="EMBL" id="KAK3804441.1"/>
    </source>
</evidence>
<gene>
    <name evidence="4" type="ORF">RRG08_042201</name>
</gene>
<reference evidence="4" key="1">
    <citation type="journal article" date="2023" name="G3 (Bethesda)">
        <title>A reference genome for the long-term kleptoplast-retaining sea slug Elysia crispata morphotype clarki.</title>
        <authorList>
            <person name="Eastman K.E."/>
            <person name="Pendleton A.L."/>
            <person name="Shaikh M.A."/>
            <person name="Suttiyut T."/>
            <person name="Ogas R."/>
            <person name="Tomko P."/>
            <person name="Gavelis G."/>
            <person name="Widhalm J.R."/>
            <person name="Wisecaver J.H."/>
        </authorList>
    </citation>
    <scope>NUCLEOTIDE SEQUENCE</scope>
    <source>
        <strain evidence="4">ECLA1</strain>
    </source>
</reference>
<dbReference type="Pfam" id="PF13359">
    <property type="entry name" value="DDE_Tnp_4"/>
    <property type="match status" value="1"/>
</dbReference>
<feature type="domain" description="DDE Tnp4" evidence="3">
    <location>
        <begin position="29"/>
        <end position="133"/>
    </location>
</feature>
<name>A0AAE1BGF8_9GAST</name>
<evidence type="ECO:0000259" key="3">
    <source>
        <dbReference type="Pfam" id="PF13359"/>
    </source>
</evidence>
<keyword evidence="5" id="KW-1185">Reference proteome</keyword>
<accession>A0AAE1BGF8</accession>
<keyword evidence="2" id="KW-0479">Metal-binding</keyword>
<comment type="caution">
    <text evidence="4">The sequence shown here is derived from an EMBL/GenBank/DDBJ whole genome shotgun (WGS) entry which is preliminary data.</text>
</comment>
<evidence type="ECO:0000313" key="5">
    <source>
        <dbReference type="Proteomes" id="UP001283361"/>
    </source>
</evidence>
<evidence type="ECO:0000256" key="2">
    <source>
        <dbReference type="ARBA" id="ARBA00022723"/>
    </source>
</evidence>
<proteinExistence type="predicted"/>
<organism evidence="4 5">
    <name type="scientific">Elysia crispata</name>
    <name type="common">lettuce slug</name>
    <dbReference type="NCBI Taxonomy" id="231223"/>
    <lineage>
        <taxon>Eukaryota</taxon>
        <taxon>Metazoa</taxon>
        <taxon>Spiralia</taxon>
        <taxon>Lophotrochozoa</taxon>
        <taxon>Mollusca</taxon>
        <taxon>Gastropoda</taxon>
        <taxon>Heterobranchia</taxon>
        <taxon>Euthyneura</taxon>
        <taxon>Panpulmonata</taxon>
        <taxon>Sacoglossa</taxon>
        <taxon>Placobranchoidea</taxon>
        <taxon>Plakobranchidae</taxon>
        <taxon>Elysia</taxon>
    </lineage>
</organism>
<protein>
    <recommendedName>
        <fullName evidence="3">DDE Tnp4 domain-containing protein</fullName>
    </recommendedName>
</protein>
<dbReference type="GO" id="GO:0046872">
    <property type="term" value="F:metal ion binding"/>
    <property type="evidence" value="ECO:0007669"/>
    <property type="project" value="UniProtKB-KW"/>
</dbReference>
<sequence>MPKPNKEMWLKVADDFYTKFQFPLCLGAIDGKHIRIKKPNNSGSKFYNYKGFFSIVLLAVTDASGKFIAIDAGFCGGNSDSGVFTRSTFGRRMVNRKLDLPEETMIPGTDIKVPFVFVADDVFPLRENIMKLFRHRQLTIEK</sequence>
<dbReference type="Proteomes" id="UP001283361">
    <property type="component" value="Unassembled WGS sequence"/>
</dbReference>